<proteinExistence type="predicted"/>
<reference evidence="1" key="1">
    <citation type="submission" date="2022-04" db="EMBL/GenBank/DDBJ databases">
        <title>Carnegiea gigantea Genome sequencing and assembly v2.</title>
        <authorList>
            <person name="Copetti D."/>
            <person name="Sanderson M.J."/>
            <person name="Burquez A."/>
            <person name="Wojciechowski M.F."/>
        </authorList>
    </citation>
    <scope>NUCLEOTIDE SEQUENCE</scope>
    <source>
        <strain evidence="1">SGP5-SGP5p</strain>
        <tissue evidence="1">Aerial part</tissue>
    </source>
</reference>
<organism evidence="1 2">
    <name type="scientific">Carnegiea gigantea</name>
    <dbReference type="NCBI Taxonomy" id="171969"/>
    <lineage>
        <taxon>Eukaryota</taxon>
        <taxon>Viridiplantae</taxon>
        <taxon>Streptophyta</taxon>
        <taxon>Embryophyta</taxon>
        <taxon>Tracheophyta</taxon>
        <taxon>Spermatophyta</taxon>
        <taxon>Magnoliopsida</taxon>
        <taxon>eudicotyledons</taxon>
        <taxon>Gunneridae</taxon>
        <taxon>Pentapetalae</taxon>
        <taxon>Caryophyllales</taxon>
        <taxon>Cactineae</taxon>
        <taxon>Cactaceae</taxon>
        <taxon>Cactoideae</taxon>
        <taxon>Echinocereeae</taxon>
        <taxon>Carnegiea</taxon>
    </lineage>
</organism>
<comment type="caution">
    <text evidence="1">The sequence shown here is derived from an EMBL/GenBank/DDBJ whole genome shotgun (WGS) entry which is preliminary data.</text>
</comment>
<dbReference type="AlphaFoldDB" id="A0A9Q1JLA5"/>
<protein>
    <submittedName>
        <fullName evidence="1">Uncharacterized protein</fullName>
    </submittedName>
</protein>
<sequence>MVQIEDGGGGVTIGKEVVVYVCFEWYTEEGVNRVVLYVGRRIECVWMWDNMGEVAALKLVEKVLSLEERKLWLSMKFNRRILVRFIRDGDSLKLVKVMMEYAYMYVNGKGGPSHAPLKVHSEAISLSAIMLGDIIHADVILKRIIKGLPSEFTEMVANQVEAEPLVSTEIGSTLS</sequence>
<dbReference type="Proteomes" id="UP001153076">
    <property type="component" value="Unassembled WGS sequence"/>
</dbReference>
<dbReference type="EMBL" id="JAKOGI010001653">
    <property type="protein sequence ID" value="KAJ8424551.1"/>
    <property type="molecule type" value="Genomic_DNA"/>
</dbReference>
<accession>A0A9Q1JLA5</accession>
<keyword evidence="2" id="KW-1185">Reference proteome</keyword>
<gene>
    <name evidence="1" type="ORF">Cgig2_013815</name>
</gene>
<name>A0A9Q1JLA5_9CARY</name>
<evidence type="ECO:0000313" key="1">
    <source>
        <dbReference type="EMBL" id="KAJ8424551.1"/>
    </source>
</evidence>
<evidence type="ECO:0000313" key="2">
    <source>
        <dbReference type="Proteomes" id="UP001153076"/>
    </source>
</evidence>